<protein>
    <submittedName>
        <fullName evidence="3">Ig-like domain-containing protein</fullName>
    </submittedName>
</protein>
<dbReference type="Proteomes" id="UP001299235">
    <property type="component" value="Unassembled WGS sequence"/>
</dbReference>
<dbReference type="PANTHER" id="PTHR31157:SF1">
    <property type="entry name" value="SCP DOMAIN-CONTAINING PROTEIN"/>
    <property type="match status" value="1"/>
</dbReference>
<dbReference type="EMBL" id="JAJEQE010000019">
    <property type="protein sequence ID" value="MCC2149027.1"/>
    <property type="molecule type" value="Genomic_DNA"/>
</dbReference>
<dbReference type="InterPro" id="IPR008964">
    <property type="entry name" value="Invasin/intimin_cell_adhesion"/>
</dbReference>
<dbReference type="InterPro" id="IPR014044">
    <property type="entry name" value="CAP_dom"/>
</dbReference>
<dbReference type="SMART" id="SM00635">
    <property type="entry name" value="BID_2"/>
    <property type="match status" value="2"/>
</dbReference>
<dbReference type="CDD" id="cd05379">
    <property type="entry name" value="CAP_bacterial"/>
    <property type="match status" value="1"/>
</dbReference>
<dbReference type="SUPFAM" id="SSF55797">
    <property type="entry name" value="PR-1-like"/>
    <property type="match status" value="1"/>
</dbReference>
<reference evidence="3 4" key="1">
    <citation type="submission" date="2021-10" db="EMBL/GenBank/DDBJ databases">
        <title>Anaerobic single-cell dispensing facilitates the cultivation of human gut bacteria.</title>
        <authorList>
            <person name="Afrizal A."/>
        </authorList>
    </citation>
    <scope>NUCLEOTIDE SEQUENCE [LARGE SCALE GENOMIC DNA]</scope>
    <source>
        <strain evidence="3 4">CLA-AA-H246</strain>
    </source>
</reference>
<evidence type="ECO:0000259" key="2">
    <source>
        <dbReference type="SMART" id="SM00635"/>
    </source>
</evidence>
<organism evidence="3 4">
    <name type="scientific">Hominisplanchenecus faecis</name>
    <dbReference type="NCBI Taxonomy" id="2885351"/>
    <lineage>
        <taxon>Bacteria</taxon>
        <taxon>Bacillati</taxon>
        <taxon>Bacillota</taxon>
        <taxon>Clostridia</taxon>
        <taxon>Lachnospirales</taxon>
        <taxon>Lachnospiraceae</taxon>
        <taxon>Hominisplanchenecus</taxon>
    </lineage>
</organism>
<evidence type="ECO:0000313" key="3">
    <source>
        <dbReference type="EMBL" id="MCC2149027.1"/>
    </source>
</evidence>
<dbReference type="Pfam" id="PF00188">
    <property type="entry name" value="CAP"/>
    <property type="match status" value="1"/>
</dbReference>
<dbReference type="Pfam" id="PF02368">
    <property type="entry name" value="Big_2"/>
    <property type="match status" value="1"/>
</dbReference>
<feature type="compositionally biased region" description="Polar residues" evidence="1">
    <location>
        <begin position="688"/>
        <end position="710"/>
    </location>
</feature>
<evidence type="ECO:0000256" key="1">
    <source>
        <dbReference type="SAM" id="MobiDB-lite"/>
    </source>
</evidence>
<accession>A0ABS8EV14</accession>
<comment type="caution">
    <text evidence="3">The sequence shown here is derived from an EMBL/GenBank/DDBJ whole genome shotgun (WGS) entry which is preliminary data.</text>
</comment>
<evidence type="ECO:0000313" key="4">
    <source>
        <dbReference type="Proteomes" id="UP001299235"/>
    </source>
</evidence>
<feature type="region of interest" description="Disordered" evidence="1">
    <location>
        <begin position="688"/>
        <end position="714"/>
    </location>
</feature>
<feature type="domain" description="BIG2" evidence="2">
    <location>
        <begin position="194"/>
        <end position="277"/>
    </location>
</feature>
<dbReference type="InterPro" id="IPR035940">
    <property type="entry name" value="CAP_sf"/>
</dbReference>
<keyword evidence="4" id="KW-1185">Reference proteome</keyword>
<dbReference type="InterPro" id="IPR003343">
    <property type="entry name" value="Big_2"/>
</dbReference>
<dbReference type="SUPFAM" id="SSF49373">
    <property type="entry name" value="Invasin/intimin cell-adhesion fragments"/>
    <property type="match status" value="1"/>
</dbReference>
<feature type="domain" description="BIG2" evidence="2">
    <location>
        <begin position="711"/>
        <end position="785"/>
    </location>
</feature>
<dbReference type="Gene3D" id="3.40.33.10">
    <property type="entry name" value="CAP"/>
    <property type="match status" value="1"/>
</dbReference>
<dbReference type="Gene3D" id="2.60.40.1080">
    <property type="match status" value="2"/>
</dbReference>
<dbReference type="PANTHER" id="PTHR31157">
    <property type="entry name" value="SCP DOMAIN-CONTAINING PROTEIN"/>
    <property type="match status" value="1"/>
</dbReference>
<proteinExistence type="predicted"/>
<gene>
    <name evidence="3" type="ORF">LKD42_07130</name>
</gene>
<sequence length="789" mass="87119">MVIPKKVNAAEIIPVNISVKYGQTEGRKIFDMINEMRTDSFDAWCWNEDNETKTRYDNLNELAYDYDLERIATKRAAELALLFDHGRPNGESFFSIYEEEGITYRAAGENIAMGYRTAEAVNAAWREDGEPYNGQGHRRNMLNPKFNCVGIGHVYLDGCHYWVEEFAYRTSVNTTETTANDSEQTMSLSVPKSKVTGLKVAFDKTSYSLRTGESTEVKLTAKLTVFGSDTIVTDLPAISVNDPSIATYSNGKITGVAEGSTTLTASLYGLTAADMPTINVYRCEHHWDQGEIITEPTCTEEGEKKFTCSICGDEKTEKVSATGHQHTEIRNKKEATCKETGYSGDTWCKDCRKKILSGQTIAKTENHSWDAGKVTTKATCTEEGEKTFTCSICGDKKTEKISATGHQHTEIRNKKEATCKETGYSGDTWCKDCGKKILPGQTIAKTENHSWDAGKVTTKATCTEEGEKTFTCSICGDEKTEKVSATGHQHTEIRNKKEATCKETGYSGDTWCKDCGKKILSGQAIAKTEDHSWNQGEITKEPTCKEKGEKTFTCSICGNTKTEKVSTTDHQHMEIRNQKNPTCKEAGYSGDTYCADCGVKISSGKTIAKTKNHNWDGGVITTEPTCTERGEKTFTCTICGNTDTKKVNATGHSYGAYKVVKEPTNKRKGLKSKTCSVCGKIVYEGIPKTNSSPTDSSETNPDQNPQTSQKTTRKIKLNRRKLTLKKGKSFRLKVTLTPADSQDKITYKTSNKKIATVSKTGKIKAKKKGKVKITVISGKKKAVCTVKVK</sequence>
<name>A0ABS8EV14_9FIRM</name>